<dbReference type="SUPFAM" id="SSF52540">
    <property type="entry name" value="P-loop containing nucleoside triphosphate hydrolases"/>
    <property type="match status" value="1"/>
</dbReference>
<proteinExistence type="predicted"/>
<feature type="region of interest" description="Disordered" evidence="1">
    <location>
        <begin position="87"/>
        <end position="111"/>
    </location>
</feature>
<evidence type="ECO:0000256" key="1">
    <source>
        <dbReference type="SAM" id="MobiDB-lite"/>
    </source>
</evidence>
<evidence type="ECO:0000313" key="3">
    <source>
        <dbReference type="Proteomes" id="UP000054196"/>
    </source>
</evidence>
<feature type="compositionally biased region" description="Polar residues" evidence="1">
    <location>
        <begin position="100"/>
        <end position="111"/>
    </location>
</feature>
<dbReference type="EMBL" id="JH687561">
    <property type="protein sequence ID" value="EIN03550.1"/>
    <property type="molecule type" value="Genomic_DNA"/>
</dbReference>
<dbReference type="eggNOG" id="ENOG502QU12">
    <property type="taxonomic scope" value="Eukaryota"/>
</dbReference>
<dbReference type="Proteomes" id="UP000054196">
    <property type="component" value="Unassembled WGS sequence"/>
</dbReference>
<dbReference type="HOGENOM" id="CLU_364136_0_0_1"/>
<gene>
    <name evidence="2" type="ORF">PUNSTDRAFT_48020</name>
</gene>
<organism evidence="2 3">
    <name type="scientific">Punctularia strigosozonata (strain HHB-11173)</name>
    <name type="common">White-rot fungus</name>
    <dbReference type="NCBI Taxonomy" id="741275"/>
    <lineage>
        <taxon>Eukaryota</taxon>
        <taxon>Fungi</taxon>
        <taxon>Dikarya</taxon>
        <taxon>Basidiomycota</taxon>
        <taxon>Agaricomycotina</taxon>
        <taxon>Agaricomycetes</taxon>
        <taxon>Corticiales</taxon>
        <taxon>Punctulariaceae</taxon>
        <taxon>Punctularia</taxon>
    </lineage>
</organism>
<dbReference type="RefSeq" id="XP_007389207.1">
    <property type="nucleotide sequence ID" value="XM_007389145.1"/>
</dbReference>
<dbReference type="GeneID" id="18882941"/>
<dbReference type="InterPro" id="IPR027417">
    <property type="entry name" value="P-loop_NTPase"/>
</dbReference>
<accession>R7RZK7</accession>
<dbReference type="Gene3D" id="3.40.50.300">
    <property type="entry name" value="P-loop containing nucleotide triphosphate hydrolases"/>
    <property type="match status" value="1"/>
</dbReference>
<dbReference type="PANTHER" id="PTHR36681">
    <property type="entry name" value="NUCLEAR GTPASE, GERMINAL CENTER-ASSOCIATED, TANDEM DUPLICATE 3"/>
    <property type="match status" value="1"/>
</dbReference>
<name>R7RZK7_PUNST</name>
<sequence length="767" mass="85332">MCGATGSAKSSTLNTLMDKNVAPVDGMAGKNILPYACTAAPNFISYHDKDTIEGEIEFLTRNDWQDELSVLLNDLKDERGNLRPASISTAKAAHAKARTGNGSPSSRLTSPPLQVQAVYPDLMLDQIATMTVEGIIAHDPVTAKLLGSTIHLSASSADRWRSEIGPYVSAKPPLATADERRRARKVPEGQRPVQRSAALWPLVKCIYTRVKADVLANGVVFVDLPGVSDTNAAREKLARDTMKIFNYTFVLAPITRVVSDKVADLLGDAFRYQARMDGKYNSQSIVFVATKCDDISCEEHVSSLSLEDDQQYLALEDAILDLEDEKASTRNHDALEKRICDAGPRCCHASQKSSNLSKAWLKEDFRAGLRELDDEVEEELNPETFDPSVQHRDYSKIDLPVFTVSARDYMRITVHLRGRTFRTKLHAQIVEFLYNVLHDGAQKASRSSLPFAQDFGNRVRWNTYKASEYHPPRFPYLPLDQRWKAAMVRDGVFYENLNAKFAGPMLKRIASRWGDVFEIDLFITIEAEGAKVITRLIQDIECTASSGKAKEHVRANGEHCLREAKASLHAAIGDAKALLSAEQQNISRTIEPYVCNSMRSTYQRAGMDSYLEVNSQSMFDGAADDVKAQLGGVVDQVEKLMEAALMQLAMKVCVTISALWEGCIRRGSEPHHHHNFRNLSTFIQSRGYEKTTRLSADSVLARFEEKATFTLLASHGLSDSKANLWMMSCRLVSAVKSMSNKWAVIQADNGRVLRSRTGSLIPIAHQH</sequence>
<protein>
    <submittedName>
        <fullName evidence="2">Uncharacterized protein</fullName>
    </submittedName>
</protein>
<dbReference type="KEGG" id="psq:PUNSTDRAFT_48020"/>
<dbReference type="AlphaFoldDB" id="R7RZK7"/>
<dbReference type="OrthoDB" id="3598281at2759"/>
<reference evidence="3" key="1">
    <citation type="journal article" date="2012" name="Science">
        <title>The Paleozoic origin of enzymatic lignin decomposition reconstructed from 31 fungal genomes.</title>
        <authorList>
            <person name="Floudas D."/>
            <person name="Binder M."/>
            <person name="Riley R."/>
            <person name="Barry K."/>
            <person name="Blanchette R.A."/>
            <person name="Henrissat B."/>
            <person name="Martinez A.T."/>
            <person name="Otillar R."/>
            <person name="Spatafora J.W."/>
            <person name="Yadav J.S."/>
            <person name="Aerts A."/>
            <person name="Benoit I."/>
            <person name="Boyd A."/>
            <person name="Carlson A."/>
            <person name="Copeland A."/>
            <person name="Coutinho P.M."/>
            <person name="de Vries R.P."/>
            <person name="Ferreira P."/>
            <person name="Findley K."/>
            <person name="Foster B."/>
            <person name="Gaskell J."/>
            <person name="Glotzer D."/>
            <person name="Gorecki P."/>
            <person name="Heitman J."/>
            <person name="Hesse C."/>
            <person name="Hori C."/>
            <person name="Igarashi K."/>
            <person name="Jurgens J.A."/>
            <person name="Kallen N."/>
            <person name="Kersten P."/>
            <person name="Kohler A."/>
            <person name="Kuees U."/>
            <person name="Kumar T.K.A."/>
            <person name="Kuo A."/>
            <person name="LaButti K."/>
            <person name="Larrondo L.F."/>
            <person name="Lindquist E."/>
            <person name="Ling A."/>
            <person name="Lombard V."/>
            <person name="Lucas S."/>
            <person name="Lundell T."/>
            <person name="Martin R."/>
            <person name="McLaughlin D.J."/>
            <person name="Morgenstern I."/>
            <person name="Morin E."/>
            <person name="Murat C."/>
            <person name="Nagy L.G."/>
            <person name="Nolan M."/>
            <person name="Ohm R.A."/>
            <person name="Patyshakuliyeva A."/>
            <person name="Rokas A."/>
            <person name="Ruiz-Duenas F.J."/>
            <person name="Sabat G."/>
            <person name="Salamov A."/>
            <person name="Samejima M."/>
            <person name="Schmutz J."/>
            <person name="Slot J.C."/>
            <person name="St John F."/>
            <person name="Stenlid J."/>
            <person name="Sun H."/>
            <person name="Sun S."/>
            <person name="Syed K."/>
            <person name="Tsang A."/>
            <person name="Wiebenga A."/>
            <person name="Young D."/>
            <person name="Pisabarro A."/>
            <person name="Eastwood D.C."/>
            <person name="Martin F."/>
            <person name="Cullen D."/>
            <person name="Grigoriev I.V."/>
            <person name="Hibbett D.S."/>
        </authorList>
    </citation>
    <scope>NUCLEOTIDE SEQUENCE [LARGE SCALE GENOMIC DNA]</scope>
    <source>
        <strain evidence="3">HHB-11173 SS5</strain>
    </source>
</reference>
<dbReference type="PANTHER" id="PTHR36681:SF3">
    <property type="entry name" value="NUCLEAR GTPASE, GERMINAL CENTER-ASSOCIATED, TANDEM DUPLICATE 3"/>
    <property type="match status" value="1"/>
</dbReference>
<evidence type="ECO:0000313" key="2">
    <source>
        <dbReference type="EMBL" id="EIN03550.1"/>
    </source>
</evidence>
<keyword evidence="3" id="KW-1185">Reference proteome</keyword>